<sequence>MNRRSYHGKQKFNRVSSDFTVNDFANTEPGKFTGLRLKKGEACIKQMENKDMSEEQADSDVAWFDRDIDDFELLSEDSPGEQEEKALKKPPSKKCLKQKPTEACGNTYPIDLWFLLSASIHPESVRTFALLCCGSNHVVHSVQFWKTLYRRFYCKEVGIPEELSLDTIDCIHGLRARTVRMLHFAYPPLAMKTKTTVSFEAQPHCLVGQRCLLMWHQKVRNCWKFYLRFCKVDKLDLSSNVWKDITSPDFDKWHQDLFYNPNEYSSILEVTCPNYIQIPMAMGLVLNGVYLNVSSASMRYHRLKLVMDSSFRATTAKNQNSQQELVLDPVLDVKVFPWWHPLFAETQSLFLEPES</sequence>
<dbReference type="GO" id="GO:0019005">
    <property type="term" value="C:SCF ubiquitin ligase complex"/>
    <property type="evidence" value="ECO:0007669"/>
    <property type="project" value="TreeGrafter"/>
</dbReference>
<reference evidence="1" key="1">
    <citation type="journal article" date="2019" name="bioRxiv">
        <title>The Genome of the Zebra Mussel, Dreissena polymorpha: A Resource for Invasive Species Research.</title>
        <authorList>
            <person name="McCartney M.A."/>
            <person name="Auch B."/>
            <person name="Kono T."/>
            <person name="Mallez S."/>
            <person name="Zhang Y."/>
            <person name="Obille A."/>
            <person name="Becker A."/>
            <person name="Abrahante J.E."/>
            <person name="Garbe J."/>
            <person name="Badalamenti J.P."/>
            <person name="Herman A."/>
            <person name="Mangelson H."/>
            <person name="Liachko I."/>
            <person name="Sullivan S."/>
            <person name="Sone E.D."/>
            <person name="Koren S."/>
            <person name="Silverstein K.A.T."/>
            <person name="Beckman K.B."/>
            <person name="Gohl D.M."/>
        </authorList>
    </citation>
    <scope>NUCLEOTIDE SEQUENCE</scope>
    <source>
        <strain evidence="1">Duluth1</strain>
        <tissue evidence="1">Whole animal</tissue>
    </source>
</reference>
<dbReference type="PANTHER" id="PTHR20988:SF2">
    <property type="entry name" value="TRANSMEMBRANE PROTEIN 183A-RELATED"/>
    <property type="match status" value="1"/>
</dbReference>
<comment type="caution">
    <text evidence="1">The sequence shown here is derived from an EMBL/GenBank/DDBJ whole genome shotgun (WGS) entry which is preliminary data.</text>
</comment>
<dbReference type="PANTHER" id="PTHR20988">
    <property type="entry name" value="TRANSMEMBRANE PROTEIN 183A-RELATED"/>
    <property type="match status" value="1"/>
</dbReference>
<evidence type="ECO:0000313" key="2">
    <source>
        <dbReference type="Proteomes" id="UP000828390"/>
    </source>
</evidence>
<protein>
    <recommendedName>
        <fullName evidence="3">Transmembrane protein 183</fullName>
    </recommendedName>
</protein>
<reference evidence="1" key="2">
    <citation type="submission" date="2020-11" db="EMBL/GenBank/DDBJ databases">
        <authorList>
            <person name="McCartney M.A."/>
            <person name="Auch B."/>
            <person name="Kono T."/>
            <person name="Mallez S."/>
            <person name="Becker A."/>
            <person name="Gohl D.M."/>
            <person name="Silverstein K.A.T."/>
            <person name="Koren S."/>
            <person name="Bechman K.B."/>
            <person name="Herman A."/>
            <person name="Abrahante J.E."/>
            <person name="Garbe J."/>
        </authorList>
    </citation>
    <scope>NUCLEOTIDE SEQUENCE</scope>
    <source>
        <strain evidence="1">Duluth1</strain>
        <tissue evidence="1">Whole animal</tissue>
    </source>
</reference>
<evidence type="ECO:0008006" key="3">
    <source>
        <dbReference type="Google" id="ProtNLM"/>
    </source>
</evidence>
<proteinExistence type="predicted"/>
<keyword evidence="2" id="KW-1185">Reference proteome</keyword>
<dbReference type="OrthoDB" id="5955317at2759"/>
<name>A0A9D4S388_DREPO</name>
<gene>
    <name evidence="1" type="ORF">DPMN_012879</name>
</gene>
<accession>A0A9D4S388</accession>
<evidence type="ECO:0000313" key="1">
    <source>
        <dbReference type="EMBL" id="KAH3888838.1"/>
    </source>
</evidence>
<dbReference type="GO" id="GO:0031647">
    <property type="term" value="P:regulation of protein stability"/>
    <property type="evidence" value="ECO:0007669"/>
    <property type="project" value="TreeGrafter"/>
</dbReference>
<dbReference type="EMBL" id="JAIWYP010000001">
    <property type="protein sequence ID" value="KAH3888838.1"/>
    <property type="molecule type" value="Genomic_DNA"/>
</dbReference>
<dbReference type="Proteomes" id="UP000828390">
    <property type="component" value="Unassembled WGS sequence"/>
</dbReference>
<dbReference type="InterPro" id="IPR026509">
    <property type="entry name" value="TMEM183"/>
</dbReference>
<organism evidence="1 2">
    <name type="scientific">Dreissena polymorpha</name>
    <name type="common">Zebra mussel</name>
    <name type="synonym">Mytilus polymorpha</name>
    <dbReference type="NCBI Taxonomy" id="45954"/>
    <lineage>
        <taxon>Eukaryota</taxon>
        <taxon>Metazoa</taxon>
        <taxon>Spiralia</taxon>
        <taxon>Lophotrochozoa</taxon>
        <taxon>Mollusca</taxon>
        <taxon>Bivalvia</taxon>
        <taxon>Autobranchia</taxon>
        <taxon>Heteroconchia</taxon>
        <taxon>Euheterodonta</taxon>
        <taxon>Imparidentia</taxon>
        <taxon>Neoheterodontei</taxon>
        <taxon>Myida</taxon>
        <taxon>Dreissenoidea</taxon>
        <taxon>Dreissenidae</taxon>
        <taxon>Dreissena</taxon>
    </lineage>
</organism>
<dbReference type="AlphaFoldDB" id="A0A9D4S388"/>